<keyword evidence="6" id="KW-1185">Reference proteome</keyword>
<dbReference type="InterPro" id="IPR001680">
    <property type="entry name" value="WD40_rpt"/>
</dbReference>
<feature type="compositionally biased region" description="Low complexity" evidence="4">
    <location>
        <begin position="702"/>
        <end position="712"/>
    </location>
</feature>
<feature type="region of interest" description="Disordered" evidence="4">
    <location>
        <begin position="388"/>
        <end position="415"/>
    </location>
</feature>
<dbReference type="PROSITE" id="PS50082">
    <property type="entry name" value="WD_REPEATS_2"/>
    <property type="match status" value="3"/>
</dbReference>
<feature type="compositionally biased region" description="Basic and acidic residues" evidence="4">
    <location>
        <begin position="788"/>
        <end position="797"/>
    </location>
</feature>
<dbReference type="PANTHER" id="PTHR19879">
    <property type="entry name" value="TRANSCRIPTION INITIATION FACTOR TFIID"/>
    <property type="match status" value="1"/>
</dbReference>
<evidence type="ECO:0000313" key="6">
    <source>
        <dbReference type="Proteomes" id="UP000717585"/>
    </source>
</evidence>
<comment type="caution">
    <text evidence="5">The sequence shown here is derived from an EMBL/GenBank/DDBJ whole genome shotgun (WGS) entry which is preliminary data.</text>
</comment>
<feature type="compositionally biased region" description="Low complexity" evidence="4">
    <location>
        <begin position="314"/>
        <end position="329"/>
    </location>
</feature>
<dbReference type="PANTHER" id="PTHR19879:SF9">
    <property type="entry name" value="TRANSCRIPTION INITIATION FACTOR TFIID SUBUNIT 5"/>
    <property type="match status" value="1"/>
</dbReference>
<dbReference type="InterPro" id="IPR036322">
    <property type="entry name" value="WD40_repeat_dom_sf"/>
</dbReference>
<accession>A0A8J6B243</accession>
<feature type="compositionally biased region" description="Polar residues" evidence="4">
    <location>
        <begin position="503"/>
        <end position="513"/>
    </location>
</feature>
<feature type="compositionally biased region" description="Low complexity" evidence="4">
    <location>
        <begin position="884"/>
        <end position="899"/>
    </location>
</feature>
<keyword evidence="2" id="KW-0677">Repeat</keyword>
<dbReference type="PROSITE" id="PS00678">
    <property type="entry name" value="WD_REPEATS_1"/>
    <property type="match status" value="1"/>
</dbReference>
<keyword evidence="1 3" id="KW-0853">WD repeat</keyword>
<feature type="repeat" description="WD" evidence="3">
    <location>
        <begin position="1334"/>
        <end position="1373"/>
    </location>
</feature>
<name>A0A8J6B243_9EUKA</name>
<reference evidence="5" key="1">
    <citation type="submission" date="2021-05" db="EMBL/GenBank/DDBJ databases">
        <title>A free-living protist that lacks canonical eukaryotic 1 DNA replication and segregation systems.</title>
        <authorList>
            <person name="Salas-Leiva D.E."/>
            <person name="Tromer E.C."/>
            <person name="Curtis B.A."/>
            <person name="Jerlstrom-Hultqvist J."/>
            <person name="Kolisko M."/>
            <person name="Yi Z."/>
            <person name="Salas-Leiva J.S."/>
            <person name="Gallot-Lavallee L."/>
            <person name="Kops G.J.P.L."/>
            <person name="Archibald J.M."/>
            <person name="Simpson A.G.B."/>
            <person name="Roger A.J."/>
        </authorList>
    </citation>
    <scope>NUCLEOTIDE SEQUENCE</scope>
    <source>
        <strain evidence="5">BICM</strain>
    </source>
</reference>
<feature type="repeat" description="WD" evidence="3">
    <location>
        <begin position="1212"/>
        <end position="1253"/>
    </location>
</feature>
<dbReference type="Gene3D" id="2.130.10.10">
    <property type="entry name" value="YVTN repeat-like/Quinoprotein amine dehydrogenase"/>
    <property type="match status" value="2"/>
</dbReference>
<feature type="region of interest" description="Disordered" evidence="4">
    <location>
        <begin position="467"/>
        <end position="822"/>
    </location>
</feature>
<feature type="compositionally biased region" description="Polar residues" evidence="4">
    <location>
        <begin position="730"/>
        <end position="765"/>
    </location>
</feature>
<organism evidence="5 6">
    <name type="scientific">Carpediemonas membranifera</name>
    <dbReference type="NCBI Taxonomy" id="201153"/>
    <lineage>
        <taxon>Eukaryota</taxon>
        <taxon>Metamonada</taxon>
        <taxon>Carpediemonas-like organisms</taxon>
        <taxon>Carpediemonas</taxon>
    </lineage>
</organism>
<feature type="compositionally biased region" description="Polar residues" evidence="4">
    <location>
        <begin position="916"/>
        <end position="934"/>
    </location>
</feature>
<evidence type="ECO:0000313" key="5">
    <source>
        <dbReference type="EMBL" id="KAG9397625.1"/>
    </source>
</evidence>
<feature type="region of interest" description="Disordered" evidence="4">
    <location>
        <begin position="314"/>
        <end position="351"/>
    </location>
</feature>
<evidence type="ECO:0000256" key="3">
    <source>
        <dbReference type="PROSITE-ProRule" id="PRU00221"/>
    </source>
</evidence>
<feature type="compositionally biased region" description="Acidic residues" evidence="4">
    <location>
        <begin position="651"/>
        <end position="671"/>
    </location>
</feature>
<dbReference type="InterPro" id="IPR015943">
    <property type="entry name" value="WD40/YVTN_repeat-like_dom_sf"/>
</dbReference>
<proteinExistence type="predicted"/>
<dbReference type="SMART" id="SM00320">
    <property type="entry name" value="WD40"/>
    <property type="match status" value="6"/>
</dbReference>
<feature type="repeat" description="WD" evidence="3">
    <location>
        <begin position="1119"/>
        <end position="1157"/>
    </location>
</feature>
<dbReference type="InterPro" id="IPR019775">
    <property type="entry name" value="WD40_repeat_CS"/>
</dbReference>
<evidence type="ECO:0000256" key="2">
    <source>
        <dbReference type="ARBA" id="ARBA00022737"/>
    </source>
</evidence>
<dbReference type="PROSITE" id="PS50294">
    <property type="entry name" value="WD_REPEATS_REGION"/>
    <property type="match status" value="1"/>
</dbReference>
<dbReference type="Proteomes" id="UP000717585">
    <property type="component" value="Unassembled WGS sequence"/>
</dbReference>
<protein>
    <submittedName>
        <fullName evidence="5">WD domain, G-beta repeat</fullName>
    </submittedName>
</protein>
<gene>
    <name evidence="5" type="ORF">J8273_0755</name>
</gene>
<dbReference type="SUPFAM" id="SSF50978">
    <property type="entry name" value="WD40 repeat-like"/>
    <property type="match status" value="1"/>
</dbReference>
<evidence type="ECO:0000256" key="1">
    <source>
        <dbReference type="ARBA" id="ARBA00022574"/>
    </source>
</evidence>
<dbReference type="Pfam" id="PF00400">
    <property type="entry name" value="WD40"/>
    <property type="match status" value="3"/>
</dbReference>
<dbReference type="OrthoDB" id="10261640at2759"/>
<sequence length="1373" mass="147669">MDILMTKDLASAKEKLRTTIRYLEHDSRVKISSQKTDAQVQADAEYLGKIQDRLLALPNAIDTVLNGVLASVAEIRDHFASSLAPVVDQYETVEDYVRRAMGLDDEDDDPNDAMQTAGQLLATVTCVEDDAKALAAMPMDHTSFDKFREFSDSSRAVTEHVSAFCNSVKPPLKYKSPLAEMKRIIAQLESLEQVGTMLDAASITVSDVAAKVASSNTPSAKRHKPTRGRNEMAALNQIVKNARSNSRVPEREPAIIRTIRAAKQSAELAERELKSYRQQISAGCPECRQWEAKVVALRQQLYSRVKHVPIGQRMSPAPLASASPARTRAQSATPTRAHAAGRRDATPVLFSPNASVPLSAIRRWDSKDRVDAAEYDDEEEGAVPRPHSVALPAIGSGHGLGDDGPESEKPAKTVETGEAALQTDAPDLADEGTQTLAAAEPEEDAPVYSFEPQIVYHLPTITEAEEDIASSELSTDRSDASTDSVASIRTLEVEDGSDALTASPRSGNATVAATPNHPLMTTVMLDSETDDMTQSQDDFIDSEDNDRTSAPNVPLLDDTADEDDEVAAEGSEGGEATPIGARASFSDDFTVDSAESDGYEQDPEPRSRSCTPRTSADEVSEVRLLSARSGERLRGETEEHEGGDEHVDEEKKEEDEHKEEEEEEAGTDDQGEGSVPAHVGISRPDSASSVDEIMGDEDGPSRIRSVVSASSIDEIVSDGEHGPSKIRSMDSASSVEEIVSDSQRPSRISRPESASSVDELSTPNSTREDGPAAIARPESASSIDEILEPDHPAKIARPDSASSVEEIIGEDDPARICRPESASSVETLESAFVDVDEADLDQPRVDDEAELHAMHRNISKSLDPHTLSHSPLPPRPRQSSMPYDSDLVASSDDLVMSDDNNTGESAPQLPPHDDITYNSATSLVNTRGNTTGSDTPLVASNKHLPPYESSDTLDEQTPRPAEEDLGNFMLTRLCDSAVPGVIRTLCLCPPRRPIMAAAEQLSSRKPLKKQPAKQQDIEALANPFENLLEHAPHRALSVYSAMSSVTPETLASSNARELDGVDEEDESTELTVDEDITGSAGSLSVQDAESTATVIAGSTDGKVTIWEIFDGRIESSTVMAGHSEGVNQVVAEPGTDTRPPLAASCSDDRTIVIWDLDRAVIRRRLRAAAPALCCAFAHIPDNGEKVLSVAVGSYKLVNIFNIETGQAIHALHHGDGLNVYTLACHPTLPIIASGGDDKRVRLWSSNDGKLVTSLAPHKSWVMRGVFTHDGLLCTTDQAGYLRMSDSNGNILGSTRGHNGAATAVLEVSLEHVLTVGTDGQAVIYGRQGTVDKFTTGHLSSVYDAAFDQEKGILVTAGSDRTLRVMMVRAKECL</sequence>
<feature type="compositionally biased region" description="Acidic residues" evidence="4">
    <location>
        <begin position="558"/>
        <end position="567"/>
    </location>
</feature>
<feature type="region of interest" description="Disordered" evidence="4">
    <location>
        <begin position="857"/>
        <end position="959"/>
    </location>
</feature>
<evidence type="ECO:0000256" key="4">
    <source>
        <dbReference type="SAM" id="MobiDB-lite"/>
    </source>
</evidence>
<dbReference type="EMBL" id="JAHDYR010000001">
    <property type="protein sequence ID" value="KAG9397625.1"/>
    <property type="molecule type" value="Genomic_DNA"/>
</dbReference>